<dbReference type="AlphaFoldDB" id="Q2LQM4"/>
<dbReference type="InterPro" id="IPR016039">
    <property type="entry name" value="Thiolase-like"/>
</dbReference>
<dbReference type="InterPro" id="IPR000794">
    <property type="entry name" value="Beta-ketoacyl_synthase"/>
</dbReference>
<dbReference type="FunCoup" id="Q2LQM4">
    <property type="interactions" value="478"/>
</dbReference>
<dbReference type="PROSITE" id="PS00606">
    <property type="entry name" value="KS3_1"/>
    <property type="match status" value="1"/>
</dbReference>
<keyword evidence="6 11" id="KW-0808">Transferase</keyword>
<evidence type="ECO:0000256" key="10">
    <source>
        <dbReference type="ARBA" id="ARBA00023315"/>
    </source>
</evidence>
<dbReference type="PIRSF" id="PIRSF000447">
    <property type="entry name" value="KAS_II"/>
    <property type="match status" value="1"/>
</dbReference>
<evidence type="ECO:0000256" key="7">
    <source>
        <dbReference type="ARBA" id="ARBA00022832"/>
    </source>
</evidence>
<dbReference type="PROSITE" id="PS52004">
    <property type="entry name" value="KS3_2"/>
    <property type="match status" value="1"/>
</dbReference>
<evidence type="ECO:0000313" key="15">
    <source>
        <dbReference type="EMBL" id="ABC76067.1"/>
    </source>
</evidence>
<dbReference type="PANTHER" id="PTHR11712:SF336">
    <property type="entry name" value="3-OXOACYL-[ACYL-CARRIER-PROTEIN] SYNTHASE, MITOCHONDRIAL"/>
    <property type="match status" value="1"/>
</dbReference>
<dbReference type="InParanoid" id="Q2LQM4"/>
<evidence type="ECO:0000256" key="13">
    <source>
        <dbReference type="RuleBase" id="RU003694"/>
    </source>
</evidence>
<dbReference type="NCBIfam" id="NF004970">
    <property type="entry name" value="PRK06333.1"/>
    <property type="match status" value="1"/>
</dbReference>
<dbReference type="CDD" id="cd00834">
    <property type="entry name" value="KAS_I_II"/>
    <property type="match status" value="1"/>
</dbReference>
<keyword evidence="16" id="KW-1185">Reference proteome</keyword>
<evidence type="ECO:0000256" key="12">
    <source>
        <dbReference type="PIRSR" id="PIRSR000447-1"/>
    </source>
</evidence>
<sequence length="419" mass="44458">MRVRQPLRRRVVITGMGAVTPLGNSVMDTWSALCAGRSGIGPITKFDAADFETRIAGELKNFDPLVYVSKKEVRRLDPFIIYCLASAEMAVADSGLVLDEPRATRTGVVIGSAIGGLTTLEKEKEILSRNGPRRVSPFTIPSVLPNLGAGQVSIRFGARGPVNCPVTACASGTTAVGEAFRLIAFDYADVVFAGGADAAISPMAVAGFNAMHAISQRNDEPQKASRPFDLCRDGFVLSEGCGILILEELDSARKRGARIYAEVLGYGATSDAFHLAVPPPGHEGAARCMHAALRDAGMTPSDVDYINAHGTSTPLNDQYETEAIKSVFGEHSSRLAVSSTKSMTGHLLGATGGVEAIFTAKALETGILPPTINLDQPDPACDLDYVPHSARRRDIQIAMSNTFGFGGVNASILLKKFFE</sequence>
<dbReference type="GO" id="GO:0005829">
    <property type="term" value="C:cytosol"/>
    <property type="evidence" value="ECO:0007669"/>
    <property type="project" value="TreeGrafter"/>
</dbReference>
<evidence type="ECO:0000256" key="2">
    <source>
        <dbReference type="ARBA" id="ARBA00008467"/>
    </source>
</evidence>
<dbReference type="GO" id="GO:0006633">
    <property type="term" value="P:fatty acid biosynthetic process"/>
    <property type="evidence" value="ECO:0007669"/>
    <property type="project" value="UniProtKB-UniRule"/>
</dbReference>
<proteinExistence type="inferred from homology"/>
<evidence type="ECO:0000313" key="16">
    <source>
        <dbReference type="Proteomes" id="UP000001933"/>
    </source>
</evidence>
<keyword evidence="7" id="KW-0276">Fatty acid metabolism</keyword>
<keyword evidence="10 11" id="KW-0012">Acyltransferase</keyword>
<dbReference type="HOGENOM" id="CLU_000022_69_2_7"/>
<dbReference type="NCBIfam" id="TIGR03150">
    <property type="entry name" value="fabF"/>
    <property type="match status" value="1"/>
</dbReference>
<keyword evidence="5 11" id="KW-0444">Lipid biosynthesis</keyword>
<evidence type="ECO:0000256" key="4">
    <source>
        <dbReference type="ARBA" id="ARBA00014657"/>
    </source>
</evidence>
<accession>Q2LQM4</accession>
<dbReference type="InterPro" id="IPR014030">
    <property type="entry name" value="Ketoacyl_synth_N"/>
</dbReference>
<evidence type="ECO:0000256" key="1">
    <source>
        <dbReference type="ARBA" id="ARBA00005194"/>
    </source>
</evidence>
<dbReference type="SUPFAM" id="SSF53901">
    <property type="entry name" value="Thiolase-like"/>
    <property type="match status" value="2"/>
</dbReference>
<dbReference type="GO" id="GO:0004315">
    <property type="term" value="F:3-oxoacyl-[acyl-carrier-protein] synthase activity"/>
    <property type="evidence" value="ECO:0007669"/>
    <property type="project" value="UniProtKB-UniRule"/>
</dbReference>
<dbReference type="InterPro" id="IPR014031">
    <property type="entry name" value="Ketoacyl_synth_C"/>
</dbReference>
<name>Q2LQM4_SYNAS</name>
<dbReference type="Proteomes" id="UP000001933">
    <property type="component" value="Chromosome"/>
</dbReference>
<dbReference type="FunFam" id="3.40.47.10:FF:000009">
    <property type="entry name" value="3-oxoacyl-[acyl-carrier-protein] synthase 2"/>
    <property type="match status" value="1"/>
</dbReference>
<evidence type="ECO:0000256" key="11">
    <source>
        <dbReference type="PIRNR" id="PIRNR000447"/>
    </source>
</evidence>
<comment type="function">
    <text evidence="11">Involved in the type II fatty acid elongation cycle. Catalyzes the elongation of a wide range of acyl-ACP by the addition of two carbons from malonyl-ACP to an acyl acceptor. Can efficiently catalyze the conversion of palmitoleoyl-ACP (cis-hexadec-9-enoyl-ACP) to cis-vaccenoyl-ACP (cis-octadec-11-enoyl-ACP), an essential step in the thermal regulation of fatty acid composition.</text>
</comment>
<evidence type="ECO:0000256" key="9">
    <source>
        <dbReference type="ARBA" id="ARBA00023160"/>
    </source>
</evidence>
<dbReference type="Gene3D" id="3.40.47.10">
    <property type="match status" value="1"/>
</dbReference>
<organism evidence="15 16">
    <name type="scientific">Syntrophus aciditrophicus (strain SB)</name>
    <dbReference type="NCBI Taxonomy" id="56780"/>
    <lineage>
        <taxon>Bacteria</taxon>
        <taxon>Pseudomonadati</taxon>
        <taxon>Thermodesulfobacteriota</taxon>
        <taxon>Syntrophia</taxon>
        <taxon>Syntrophales</taxon>
        <taxon>Syntrophaceae</taxon>
        <taxon>Syntrophus</taxon>
    </lineage>
</organism>
<evidence type="ECO:0000256" key="8">
    <source>
        <dbReference type="ARBA" id="ARBA00023098"/>
    </source>
</evidence>
<comment type="similarity">
    <text evidence="2 11 13">Belongs to the thiolase-like superfamily. Beta-ketoacyl-ACP synthases family.</text>
</comment>
<feature type="active site" description="For beta-ketoacyl synthase activity" evidence="12">
    <location>
        <position position="169"/>
    </location>
</feature>
<dbReference type="Pfam" id="PF00109">
    <property type="entry name" value="ketoacyl-synt"/>
    <property type="match status" value="1"/>
</dbReference>
<comment type="catalytic activity">
    <reaction evidence="11">
        <text>(9Z)-hexadecenoyl-[ACP] + malonyl-[ACP] + H(+) = 3-oxo-(11Z)-octadecenoyl-[ACP] + holo-[ACP] + CO2</text>
        <dbReference type="Rhea" id="RHEA:55040"/>
        <dbReference type="Rhea" id="RHEA-COMP:9623"/>
        <dbReference type="Rhea" id="RHEA-COMP:9685"/>
        <dbReference type="Rhea" id="RHEA-COMP:10800"/>
        <dbReference type="Rhea" id="RHEA-COMP:14074"/>
        <dbReference type="ChEBI" id="CHEBI:15378"/>
        <dbReference type="ChEBI" id="CHEBI:16526"/>
        <dbReference type="ChEBI" id="CHEBI:64479"/>
        <dbReference type="ChEBI" id="CHEBI:78449"/>
        <dbReference type="ChEBI" id="CHEBI:83989"/>
        <dbReference type="ChEBI" id="CHEBI:138538"/>
        <dbReference type="EC" id="2.3.1.179"/>
    </reaction>
</comment>
<gene>
    <name evidence="15" type="ORF">SYN_02365</name>
</gene>
<dbReference type="InterPro" id="IPR018201">
    <property type="entry name" value="Ketoacyl_synth_AS"/>
</dbReference>
<dbReference type="Pfam" id="PF02801">
    <property type="entry name" value="Ketoacyl-synt_C"/>
    <property type="match status" value="1"/>
</dbReference>
<dbReference type="SMART" id="SM00825">
    <property type="entry name" value="PKS_KS"/>
    <property type="match status" value="1"/>
</dbReference>
<dbReference type="PANTHER" id="PTHR11712">
    <property type="entry name" value="POLYKETIDE SYNTHASE-RELATED"/>
    <property type="match status" value="1"/>
</dbReference>
<dbReference type="EC" id="2.3.1.179" evidence="3 11"/>
<comment type="pathway">
    <text evidence="1 11">Lipid metabolism; fatty acid biosynthesis.</text>
</comment>
<comment type="catalytic activity">
    <reaction evidence="11">
        <text>a fatty acyl-[ACP] + malonyl-[ACP] + H(+) = a 3-oxoacyl-[ACP] + holo-[ACP] + CO2</text>
        <dbReference type="Rhea" id="RHEA:22836"/>
        <dbReference type="Rhea" id="RHEA-COMP:9623"/>
        <dbReference type="Rhea" id="RHEA-COMP:9685"/>
        <dbReference type="Rhea" id="RHEA-COMP:9916"/>
        <dbReference type="Rhea" id="RHEA-COMP:14125"/>
        <dbReference type="ChEBI" id="CHEBI:15378"/>
        <dbReference type="ChEBI" id="CHEBI:16526"/>
        <dbReference type="ChEBI" id="CHEBI:64479"/>
        <dbReference type="ChEBI" id="CHEBI:78449"/>
        <dbReference type="ChEBI" id="CHEBI:78776"/>
        <dbReference type="ChEBI" id="CHEBI:138651"/>
    </reaction>
</comment>
<keyword evidence="9 11" id="KW-0275">Fatty acid biosynthesis</keyword>
<dbReference type="InterPro" id="IPR020841">
    <property type="entry name" value="PKS_Beta-ketoAc_synthase_dom"/>
</dbReference>
<dbReference type="InterPro" id="IPR017568">
    <property type="entry name" value="3-oxoacyl-ACP_synth-2"/>
</dbReference>
<evidence type="ECO:0000259" key="14">
    <source>
        <dbReference type="PROSITE" id="PS52004"/>
    </source>
</evidence>
<dbReference type="STRING" id="56780.SYN_02365"/>
<dbReference type="EMBL" id="CP000252">
    <property type="protein sequence ID" value="ABC76067.1"/>
    <property type="molecule type" value="Genomic_DNA"/>
</dbReference>
<reference evidence="15 16" key="1">
    <citation type="journal article" date="2007" name="Proc. Natl. Acad. Sci. U.S.A.">
        <title>The genome of Syntrophus aciditrophicus: life at the thermodynamic limit of microbial growth.</title>
        <authorList>
            <person name="McInerney M.J."/>
            <person name="Rohlin L."/>
            <person name="Mouttaki H."/>
            <person name="Kim U."/>
            <person name="Krupp R.S."/>
            <person name="Rios-Hernandez L."/>
            <person name="Sieber J."/>
            <person name="Struchtemeyer C.G."/>
            <person name="Bhattacharyya A."/>
            <person name="Campbell J.W."/>
            <person name="Gunsalus R.P."/>
        </authorList>
    </citation>
    <scope>NUCLEOTIDE SEQUENCE [LARGE SCALE GENOMIC DNA]</scope>
    <source>
        <strain evidence="15 16">SB</strain>
    </source>
</reference>
<keyword evidence="8" id="KW-0443">Lipid metabolism</keyword>
<feature type="domain" description="Ketosynthase family 3 (KS3)" evidence="14">
    <location>
        <begin position="8"/>
        <end position="416"/>
    </location>
</feature>
<dbReference type="NCBIfam" id="NF005589">
    <property type="entry name" value="PRK07314.1"/>
    <property type="match status" value="1"/>
</dbReference>
<protein>
    <recommendedName>
        <fullName evidence="4 11">3-oxoacyl-[acyl-carrier-protein] synthase 2</fullName>
        <ecNumber evidence="3 11">2.3.1.179</ecNumber>
    </recommendedName>
</protein>
<evidence type="ECO:0000256" key="5">
    <source>
        <dbReference type="ARBA" id="ARBA00022516"/>
    </source>
</evidence>
<evidence type="ECO:0000256" key="6">
    <source>
        <dbReference type="ARBA" id="ARBA00022679"/>
    </source>
</evidence>
<dbReference type="KEGG" id="sat:SYN_02365"/>
<dbReference type="UniPathway" id="UPA00094"/>
<dbReference type="eggNOG" id="COG0304">
    <property type="taxonomic scope" value="Bacteria"/>
</dbReference>
<evidence type="ECO:0000256" key="3">
    <source>
        <dbReference type="ARBA" id="ARBA00012356"/>
    </source>
</evidence>